<protein>
    <submittedName>
        <fullName evidence="1">Uncharacterized protein</fullName>
    </submittedName>
</protein>
<dbReference type="AlphaFoldDB" id="A0A5N5SRQ6"/>
<dbReference type="EMBL" id="SEYY01021099">
    <property type="protein sequence ID" value="KAB7496697.1"/>
    <property type="molecule type" value="Genomic_DNA"/>
</dbReference>
<organism evidence="1 2">
    <name type="scientific">Armadillidium nasatum</name>
    <dbReference type="NCBI Taxonomy" id="96803"/>
    <lineage>
        <taxon>Eukaryota</taxon>
        <taxon>Metazoa</taxon>
        <taxon>Ecdysozoa</taxon>
        <taxon>Arthropoda</taxon>
        <taxon>Crustacea</taxon>
        <taxon>Multicrustacea</taxon>
        <taxon>Malacostraca</taxon>
        <taxon>Eumalacostraca</taxon>
        <taxon>Peracarida</taxon>
        <taxon>Isopoda</taxon>
        <taxon>Oniscidea</taxon>
        <taxon>Crinocheta</taxon>
        <taxon>Armadillidiidae</taxon>
        <taxon>Armadillidium</taxon>
    </lineage>
</organism>
<reference evidence="1 2" key="1">
    <citation type="journal article" date="2019" name="PLoS Biol.">
        <title>Sex chromosomes control vertical transmission of feminizing Wolbachia symbionts in an isopod.</title>
        <authorList>
            <person name="Becking T."/>
            <person name="Chebbi M.A."/>
            <person name="Giraud I."/>
            <person name="Moumen B."/>
            <person name="Laverre T."/>
            <person name="Caubet Y."/>
            <person name="Peccoud J."/>
            <person name="Gilbert C."/>
            <person name="Cordaux R."/>
        </authorList>
    </citation>
    <scope>NUCLEOTIDE SEQUENCE [LARGE SCALE GENOMIC DNA]</scope>
    <source>
        <strain evidence="1">ANa2</strain>
        <tissue evidence="1">Whole body excluding digestive tract and cuticle</tissue>
    </source>
</reference>
<keyword evidence="2" id="KW-1185">Reference proteome</keyword>
<name>A0A5N5SRQ6_9CRUS</name>
<evidence type="ECO:0000313" key="1">
    <source>
        <dbReference type="EMBL" id="KAB7496697.1"/>
    </source>
</evidence>
<dbReference type="Proteomes" id="UP000326759">
    <property type="component" value="Unassembled WGS sequence"/>
</dbReference>
<comment type="caution">
    <text evidence="1">The sequence shown here is derived from an EMBL/GenBank/DDBJ whole genome shotgun (WGS) entry which is preliminary data.</text>
</comment>
<gene>
    <name evidence="1" type="ORF">Anas_12989</name>
</gene>
<accession>A0A5N5SRQ6</accession>
<evidence type="ECO:0000313" key="2">
    <source>
        <dbReference type="Proteomes" id="UP000326759"/>
    </source>
</evidence>
<sequence length="62" mass="7306">MCATKEFSQGRVWLIFQDMAIIKQLDSERDSSTEAVEELQIISKHWKNAKIHVKMKQLFKNP</sequence>
<proteinExistence type="predicted"/>